<dbReference type="AlphaFoldDB" id="A0A2T1DKW1"/>
<dbReference type="Proteomes" id="UP000238634">
    <property type="component" value="Unassembled WGS sequence"/>
</dbReference>
<name>A0A2T1DKW1_9CYAN</name>
<reference evidence="2 3" key="2">
    <citation type="submission" date="2018-03" db="EMBL/GenBank/DDBJ databases">
        <title>The ancient ancestry and fast evolution of plastids.</title>
        <authorList>
            <person name="Moore K.R."/>
            <person name="Magnabosco C."/>
            <person name="Momper L."/>
            <person name="Gold D.A."/>
            <person name="Bosak T."/>
            <person name="Fournier G.P."/>
        </authorList>
    </citation>
    <scope>NUCLEOTIDE SEQUENCE [LARGE SCALE GENOMIC DNA]</scope>
    <source>
        <strain evidence="2 3">ULC007</strain>
    </source>
</reference>
<evidence type="ECO:0000256" key="1">
    <source>
        <dbReference type="SAM" id="Phobius"/>
    </source>
</evidence>
<keyword evidence="1" id="KW-0812">Transmembrane</keyword>
<protein>
    <submittedName>
        <fullName evidence="2">Uncharacterized protein</fullName>
    </submittedName>
</protein>
<sequence>MKSQDTCRFGVQIAFSSIVLMFCIFKLTVTPENQGSNAIYWSGITSILAWWMPSPGGRREGTPSVEMDHVNIEKADTKIAGRTQDVSLNMDHESLRSLNKN</sequence>
<comment type="caution">
    <text evidence="2">The sequence shown here is derived from an EMBL/GenBank/DDBJ whole genome shotgun (WGS) entry which is preliminary data.</text>
</comment>
<keyword evidence="1" id="KW-1133">Transmembrane helix</keyword>
<keyword evidence="1" id="KW-0472">Membrane</keyword>
<organism evidence="2 3">
    <name type="scientific">Phormidesmis priestleyi ULC007</name>
    <dbReference type="NCBI Taxonomy" id="1920490"/>
    <lineage>
        <taxon>Bacteria</taxon>
        <taxon>Bacillati</taxon>
        <taxon>Cyanobacteriota</taxon>
        <taxon>Cyanophyceae</taxon>
        <taxon>Leptolyngbyales</taxon>
        <taxon>Leptolyngbyaceae</taxon>
        <taxon>Phormidesmis</taxon>
    </lineage>
</organism>
<keyword evidence="3" id="KW-1185">Reference proteome</keyword>
<dbReference type="RefSeq" id="WP_106253919.1">
    <property type="nucleotide sequence ID" value="NZ_PVWG01000003.1"/>
</dbReference>
<reference evidence="2 3" key="1">
    <citation type="submission" date="2018-02" db="EMBL/GenBank/DDBJ databases">
        <authorList>
            <person name="Cohen D.B."/>
            <person name="Kent A.D."/>
        </authorList>
    </citation>
    <scope>NUCLEOTIDE SEQUENCE [LARGE SCALE GENOMIC DNA]</scope>
    <source>
        <strain evidence="2 3">ULC007</strain>
    </source>
</reference>
<gene>
    <name evidence="2" type="ORF">C7B65_04200</name>
</gene>
<evidence type="ECO:0000313" key="2">
    <source>
        <dbReference type="EMBL" id="PSB21148.1"/>
    </source>
</evidence>
<proteinExistence type="predicted"/>
<evidence type="ECO:0000313" key="3">
    <source>
        <dbReference type="Proteomes" id="UP000238634"/>
    </source>
</evidence>
<feature type="transmembrane region" description="Helical" evidence="1">
    <location>
        <begin position="9"/>
        <end position="29"/>
    </location>
</feature>
<accession>A0A2T1DKW1</accession>
<dbReference type="EMBL" id="PVWG01000003">
    <property type="protein sequence ID" value="PSB21148.1"/>
    <property type="molecule type" value="Genomic_DNA"/>
</dbReference>